<name>L9KY27_TUPCH</name>
<dbReference type="InParanoid" id="L9KY27"/>
<dbReference type="Proteomes" id="UP000011518">
    <property type="component" value="Unassembled WGS sequence"/>
</dbReference>
<reference evidence="2" key="1">
    <citation type="submission" date="2012-07" db="EMBL/GenBank/DDBJ databases">
        <title>Genome of the Chinese tree shrew, a rising model animal genetically related to primates.</title>
        <authorList>
            <person name="Zhang G."/>
            <person name="Fan Y."/>
            <person name="Yao Y."/>
            <person name="Huang Z."/>
        </authorList>
    </citation>
    <scope>NUCLEOTIDE SEQUENCE [LARGE SCALE GENOMIC DNA]</scope>
</reference>
<protein>
    <submittedName>
        <fullName evidence="1">Uncharacterized protein</fullName>
    </submittedName>
</protein>
<proteinExistence type="predicted"/>
<dbReference type="AlphaFoldDB" id="L9KY27"/>
<reference evidence="2" key="2">
    <citation type="journal article" date="2013" name="Nat. Commun.">
        <title>Genome of the Chinese tree shrew.</title>
        <authorList>
            <person name="Fan Y."/>
            <person name="Huang Z.Y."/>
            <person name="Cao C.C."/>
            <person name="Chen C.S."/>
            <person name="Chen Y.X."/>
            <person name="Fan D.D."/>
            <person name="He J."/>
            <person name="Hou H.L."/>
            <person name="Hu L."/>
            <person name="Hu X.T."/>
            <person name="Jiang X.T."/>
            <person name="Lai R."/>
            <person name="Lang Y.S."/>
            <person name="Liang B."/>
            <person name="Liao S.G."/>
            <person name="Mu D."/>
            <person name="Ma Y.Y."/>
            <person name="Niu Y.Y."/>
            <person name="Sun X.Q."/>
            <person name="Xia J.Q."/>
            <person name="Xiao J."/>
            <person name="Xiong Z.Q."/>
            <person name="Xu L."/>
            <person name="Yang L."/>
            <person name="Zhang Y."/>
            <person name="Zhao W."/>
            <person name="Zhao X.D."/>
            <person name="Zheng Y.T."/>
            <person name="Zhou J.M."/>
            <person name="Zhu Y.B."/>
            <person name="Zhang G.J."/>
            <person name="Wang J."/>
            <person name="Yao Y.G."/>
        </authorList>
    </citation>
    <scope>NUCLEOTIDE SEQUENCE [LARGE SCALE GENOMIC DNA]</scope>
</reference>
<accession>L9KY27</accession>
<evidence type="ECO:0000313" key="1">
    <source>
        <dbReference type="EMBL" id="ELW67855.1"/>
    </source>
</evidence>
<keyword evidence="2" id="KW-1185">Reference proteome</keyword>
<organism evidence="1 2">
    <name type="scientific">Tupaia chinensis</name>
    <name type="common">Chinese tree shrew</name>
    <name type="synonym">Tupaia belangeri chinensis</name>
    <dbReference type="NCBI Taxonomy" id="246437"/>
    <lineage>
        <taxon>Eukaryota</taxon>
        <taxon>Metazoa</taxon>
        <taxon>Chordata</taxon>
        <taxon>Craniata</taxon>
        <taxon>Vertebrata</taxon>
        <taxon>Euteleostomi</taxon>
        <taxon>Mammalia</taxon>
        <taxon>Eutheria</taxon>
        <taxon>Euarchontoglires</taxon>
        <taxon>Scandentia</taxon>
        <taxon>Tupaiidae</taxon>
        <taxon>Tupaia</taxon>
    </lineage>
</organism>
<sequence>MSSERAPRLAGSSLQIRPTPVRALALLPRPPSYHVAPLFAPHTCHVAARQKLCTQGAQDPGEAEWGPHDFLPLEPLLCEVILLSNSGAEFPMERRGLFGSIDDTFDLTHSQALWAEGVDHARGLQAQVSSLKWD</sequence>
<gene>
    <name evidence="1" type="ORF">TREES_T100003961</name>
</gene>
<evidence type="ECO:0000313" key="2">
    <source>
        <dbReference type="Proteomes" id="UP000011518"/>
    </source>
</evidence>
<dbReference type="EMBL" id="KB320598">
    <property type="protein sequence ID" value="ELW67855.1"/>
    <property type="molecule type" value="Genomic_DNA"/>
</dbReference>